<organism evidence="6 7">
    <name type="scientific">Aequorivita viscosa</name>
    <dbReference type="NCBI Taxonomy" id="797419"/>
    <lineage>
        <taxon>Bacteria</taxon>
        <taxon>Pseudomonadati</taxon>
        <taxon>Bacteroidota</taxon>
        <taxon>Flavobacteriia</taxon>
        <taxon>Flavobacteriales</taxon>
        <taxon>Flavobacteriaceae</taxon>
        <taxon>Aequorivita</taxon>
    </lineage>
</organism>
<keyword evidence="2" id="KW-0677">Repeat</keyword>
<keyword evidence="7" id="KW-1185">Reference proteome</keyword>
<feature type="domain" description="Secretion system C-terminal sorting" evidence="5">
    <location>
        <begin position="423"/>
        <end position="493"/>
    </location>
</feature>
<evidence type="ECO:0000259" key="5">
    <source>
        <dbReference type="Pfam" id="PF18962"/>
    </source>
</evidence>
<dbReference type="EMBL" id="FQYV01000007">
    <property type="protein sequence ID" value="SHI91684.1"/>
    <property type="molecule type" value="Genomic_DNA"/>
</dbReference>
<evidence type="ECO:0000256" key="4">
    <source>
        <dbReference type="SAM" id="SignalP"/>
    </source>
</evidence>
<dbReference type="STRING" id="797419.SAMN05216556_10823"/>
<dbReference type="OrthoDB" id="964745at2"/>
<evidence type="ECO:0000256" key="1">
    <source>
        <dbReference type="ARBA" id="ARBA00022729"/>
    </source>
</evidence>
<evidence type="ECO:0000256" key="3">
    <source>
        <dbReference type="ARBA" id="ARBA00023180"/>
    </source>
</evidence>
<sequence length="495" mass="53847">MKTQTILPKLLLIGSLLFGYNAAAQYTQQAKVVSPDRESRDEYGTATDIRGDYAISGTPRYNIAAGAAYIYEINRDGEWNHFQTLIPVDAQEMAEFGGAVKMAEDYIVVASGRADIGTTVRAGALYVYDYNGSSWDFSTKLVASDYSSDAKLGMNNTTIDAEGETIVSGAPADGGWVGSVYVFERSEDIWNEVQKIENPTGSNDTFGISVALSGDTMVVGANESNGLKGAAYVYVKDSNGLWVMEQEIAASDSASGDYFGSSVSIDGETIVVGAYGNNSVKGAAYVFKKDTSGNWVEVQKLVSSTQITDAHFGWQCEIKGNNVVVSAPHIYAFTQGEVFMFQENASGQWMETQIIQGEDSVSEDFFGWAVSMYEDQIMVGAPWEDEDENGENPVDRAGSAYIFKSTTLGSEDFNSKISEITAFPNPAENTYTIESSIKAINNIFVYSINGVVIQEMKAINNHRLTLDVQGFSKGIYVVEIEFENGSSTIQKLIKK</sequence>
<evidence type="ECO:0000313" key="7">
    <source>
        <dbReference type="Proteomes" id="UP000184172"/>
    </source>
</evidence>
<dbReference type="Proteomes" id="UP000184172">
    <property type="component" value="Unassembled WGS sequence"/>
</dbReference>
<dbReference type="Gene3D" id="2.130.10.130">
    <property type="entry name" value="Integrin alpha, N-terminal"/>
    <property type="match status" value="2"/>
</dbReference>
<keyword evidence="1 4" id="KW-0732">Signal</keyword>
<dbReference type="InterPro" id="IPR026444">
    <property type="entry name" value="Secre_tail"/>
</dbReference>
<dbReference type="Pfam" id="PF14312">
    <property type="entry name" value="FG-GAP_2"/>
    <property type="match status" value="5"/>
</dbReference>
<dbReference type="InterPro" id="IPR013519">
    <property type="entry name" value="Int_alpha_beta-p"/>
</dbReference>
<reference evidence="7" key="1">
    <citation type="submission" date="2016-11" db="EMBL/GenBank/DDBJ databases">
        <authorList>
            <person name="Varghese N."/>
            <person name="Submissions S."/>
        </authorList>
    </citation>
    <scope>NUCLEOTIDE SEQUENCE [LARGE SCALE GENOMIC DNA]</scope>
    <source>
        <strain evidence="7">DSM 26349</strain>
    </source>
</reference>
<dbReference type="PANTHER" id="PTHR36220">
    <property type="entry name" value="UNNAMED PRODUCT"/>
    <property type="match status" value="1"/>
</dbReference>
<dbReference type="Pfam" id="PF18962">
    <property type="entry name" value="Por_Secre_tail"/>
    <property type="match status" value="1"/>
</dbReference>
<dbReference type="SUPFAM" id="SSF69318">
    <property type="entry name" value="Integrin alpha N-terminal domain"/>
    <property type="match status" value="1"/>
</dbReference>
<dbReference type="RefSeq" id="WP_073216542.1">
    <property type="nucleotide sequence ID" value="NZ_FNNS01000008.1"/>
</dbReference>
<dbReference type="NCBIfam" id="TIGR04183">
    <property type="entry name" value="Por_Secre_tail"/>
    <property type="match status" value="1"/>
</dbReference>
<evidence type="ECO:0000313" key="6">
    <source>
        <dbReference type="EMBL" id="SHI91684.1"/>
    </source>
</evidence>
<dbReference type="SMART" id="SM00191">
    <property type="entry name" value="Int_alpha"/>
    <property type="match status" value="2"/>
</dbReference>
<name>A0A1M6F1R7_9FLAO</name>
<proteinExistence type="predicted"/>
<keyword evidence="3" id="KW-0325">Glycoprotein</keyword>
<evidence type="ECO:0000256" key="2">
    <source>
        <dbReference type="ARBA" id="ARBA00022737"/>
    </source>
</evidence>
<dbReference type="AlphaFoldDB" id="A0A1M6F1R7"/>
<gene>
    <name evidence="6" type="ORF">SAMN04487908_10722</name>
</gene>
<feature type="chain" id="PRO_5009917274" evidence="4">
    <location>
        <begin position="25"/>
        <end position="495"/>
    </location>
</feature>
<dbReference type="PANTHER" id="PTHR36220:SF1">
    <property type="entry name" value="GAMMA TUBULIN COMPLEX COMPONENT C-TERMINAL DOMAIN-CONTAINING PROTEIN"/>
    <property type="match status" value="1"/>
</dbReference>
<protein>
    <submittedName>
        <fullName evidence="6">Por secretion system C-terminal sorting domain-containing protein</fullName>
    </submittedName>
</protein>
<dbReference type="InterPro" id="IPR028994">
    <property type="entry name" value="Integrin_alpha_N"/>
</dbReference>
<accession>A0A1M6F1R7</accession>
<dbReference type="InterPro" id="IPR013517">
    <property type="entry name" value="FG-GAP"/>
</dbReference>
<feature type="signal peptide" evidence="4">
    <location>
        <begin position="1"/>
        <end position="24"/>
    </location>
</feature>